<protein>
    <submittedName>
        <fullName evidence="1">Uncharacterized protein</fullName>
    </submittedName>
</protein>
<evidence type="ECO:0000313" key="1">
    <source>
        <dbReference type="EMBL" id="JAD60972.1"/>
    </source>
</evidence>
<reference evidence="1" key="2">
    <citation type="journal article" date="2015" name="Data Brief">
        <title>Shoot transcriptome of the giant reed, Arundo donax.</title>
        <authorList>
            <person name="Barrero R.A."/>
            <person name="Guerrero F.D."/>
            <person name="Moolhuijzen P."/>
            <person name="Goolsby J.A."/>
            <person name="Tidwell J."/>
            <person name="Bellgard S.E."/>
            <person name="Bellgard M.I."/>
        </authorList>
    </citation>
    <scope>NUCLEOTIDE SEQUENCE</scope>
    <source>
        <tissue evidence="1">Shoot tissue taken approximately 20 cm above the soil surface</tissue>
    </source>
</reference>
<organism evidence="1">
    <name type="scientific">Arundo donax</name>
    <name type="common">Giant reed</name>
    <name type="synonym">Donax arundinaceus</name>
    <dbReference type="NCBI Taxonomy" id="35708"/>
    <lineage>
        <taxon>Eukaryota</taxon>
        <taxon>Viridiplantae</taxon>
        <taxon>Streptophyta</taxon>
        <taxon>Embryophyta</taxon>
        <taxon>Tracheophyta</taxon>
        <taxon>Spermatophyta</taxon>
        <taxon>Magnoliopsida</taxon>
        <taxon>Liliopsida</taxon>
        <taxon>Poales</taxon>
        <taxon>Poaceae</taxon>
        <taxon>PACMAD clade</taxon>
        <taxon>Arundinoideae</taxon>
        <taxon>Arundineae</taxon>
        <taxon>Arundo</taxon>
    </lineage>
</organism>
<accession>A0A0A9BNW3</accession>
<reference evidence="1" key="1">
    <citation type="submission" date="2014-09" db="EMBL/GenBank/DDBJ databases">
        <authorList>
            <person name="Magalhaes I.L.F."/>
            <person name="Oliveira U."/>
            <person name="Santos F.R."/>
            <person name="Vidigal T.H.D.A."/>
            <person name="Brescovit A.D."/>
            <person name="Santos A.J."/>
        </authorList>
    </citation>
    <scope>NUCLEOTIDE SEQUENCE</scope>
    <source>
        <tissue evidence="1">Shoot tissue taken approximately 20 cm above the soil surface</tissue>
    </source>
</reference>
<dbReference type="AlphaFoldDB" id="A0A0A9BNW3"/>
<dbReference type="EMBL" id="GBRH01236923">
    <property type="protein sequence ID" value="JAD60972.1"/>
    <property type="molecule type" value="Transcribed_RNA"/>
</dbReference>
<name>A0A0A9BNW3_ARUDO</name>
<proteinExistence type="predicted"/>
<sequence>MSPFPTRVIICLHITEPYVLEQWISRGKAPNTL</sequence>